<dbReference type="OMA" id="HLEVNTQ"/>
<proteinExistence type="predicted"/>
<gene>
    <name evidence="1" type="ORF">Pc21g08000</name>
    <name evidence="1" type="ORF">PCH_Pc21g08000</name>
</gene>
<dbReference type="EMBL" id="AM920436">
    <property type="protein sequence ID" value="CAP95697.1"/>
    <property type="molecule type" value="Genomic_DNA"/>
</dbReference>
<name>B6HLJ4_PENRW</name>
<reference evidence="1 2" key="1">
    <citation type="journal article" date="2008" name="Nat. Biotechnol.">
        <title>Genome sequencing and analysis of the filamentous fungus Penicillium chrysogenum.</title>
        <authorList>
            <person name="van den Berg M.A."/>
            <person name="Albang R."/>
            <person name="Albermann K."/>
            <person name="Badger J.H."/>
            <person name="Daran J.-M."/>
            <person name="Driessen A.J.M."/>
            <person name="Garcia-Estrada C."/>
            <person name="Fedorova N.D."/>
            <person name="Harris D.M."/>
            <person name="Heijne W.H.M."/>
            <person name="Joardar V.S."/>
            <person name="Kiel J.A.K.W."/>
            <person name="Kovalchuk A."/>
            <person name="Martin J.F."/>
            <person name="Nierman W.C."/>
            <person name="Nijland J.G."/>
            <person name="Pronk J.T."/>
            <person name="Roubos J.A."/>
            <person name="van der Klei I.J."/>
            <person name="van Peij N.N.M.E."/>
            <person name="Veenhuis M."/>
            <person name="von Doehren H."/>
            <person name="Wagner C."/>
            <person name="Wortman J.R."/>
            <person name="Bovenberg R.A.L."/>
        </authorList>
    </citation>
    <scope>NUCLEOTIDE SEQUENCE [LARGE SCALE GENOMIC DNA]</scope>
    <source>
        <strain evidence="2">ATCC 28089 / DSM 1075 / NRRL 1951 / Wisconsin 54-1255</strain>
    </source>
</reference>
<protein>
    <submittedName>
        <fullName evidence="1">Uncharacterized protein</fullName>
    </submittedName>
</protein>
<organism evidence="1 2">
    <name type="scientific">Penicillium rubens (strain ATCC 28089 / DSM 1075 / NRRL 1951 / Wisconsin 54-1255)</name>
    <name type="common">Penicillium chrysogenum</name>
    <dbReference type="NCBI Taxonomy" id="500485"/>
    <lineage>
        <taxon>Eukaryota</taxon>
        <taxon>Fungi</taxon>
        <taxon>Dikarya</taxon>
        <taxon>Ascomycota</taxon>
        <taxon>Pezizomycotina</taxon>
        <taxon>Eurotiomycetes</taxon>
        <taxon>Eurotiomycetidae</taxon>
        <taxon>Eurotiales</taxon>
        <taxon>Aspergillaceae</taxon>
        <taxon>Penicillium</taxon>
        <taxon>Penicillium chrysogenum species complex</taxon>
    </lineage>
</organism>
<keyword evidence="2" id="KW-1185">Reference proteome</keyword>
<accession>B6HLJ4</accession>
<evidence type="ECO:0000313" key="1">
    <source>
        <dbReference type="EMBL" id="CAP95697.1"/>
    </source>
</evidence>
<dbReference type="VEuPathDB" id="FungiDB:PCH_Pc21g08000"/>
<evidence type="ECO:0000313" key="2">
    <source>
        <dbReference type="Proteomes" id="UP000000724"/>
    </source>
</evidence>
<sequence length="125" mass="13970">MPPTREASAPSIGVEPGSKRNFRIGLAGPFLDPIRLHLEVNTQGSAKGPEDAQGILVQYKDHQTIEPYGRSISALVSSMDVPYTKETNKEMLMNHGTEYEFQWDIECQPPEPKKELFRLCNPPSS</sequence>
<dbReference type="AlphaFoldDB" id="B6HLJ4"/>
<dbReference type="HOGENOM" id="CLU_1993374_0_0_1"/>
<dbReference type="Proteomes" id="UP000000724">
    <property type="component" value="Contig Pc00c21"/>
</dbReference>